<name>A0A5C3LV47_9AGAR</name>
<dbReference type="STRING" id="68775.A0A5C3LV47"/>
<sequence>MVKPLQSIRHIHQAARRPVTLGIRREDPKRIWERRVPLTPDAVNHLIAKKNVEVLIEHCDRRIFRTEEYVKAGAKVADTLKPAHITIGIKEVPFSELITAPVLRVDGTDPKDSKHFISRSHLMFSHTIKGQAYNTPLLAQFVAPKGFWTSLHPRLIDYELLTNEDGKRTVGFGWFAGVAGVLESLSAMAHSHLELGIASPFLYTPRPHTLPSLERLRTSLREIGAWIAREGTPGKLGPFVIGLTGNGKVAEGCLSMLAELPIQRVTVKDLDALVSNPETDLHKIYLLHAKPEDYLVRADGQPYNRDQYYASPDLHTSIFAEKIAPYLTLFLNGTGWSPGFPRLMTNDQLPFALDRAKSIGGARFTNIGDISCDVEGGLEFLTKATTLSEPFYKVRPKTLREDHPSVQIMSVDILPSSIPLDASQHFSFALLPYLESVIDEYANGSSAGLYHKAIEGATVASSGKLAKQHQWLRHSVGKYHAQPTVKESESLKPSAPVVKKRKRRVVMLGSGMVAGPAVDLVAARSDVELIIASNSLMEFQKCAGKYAHVQHRVLDIKNEQLTSELIKWADLVISLLPATMHVPVAELCIAHKKHMVTASYISPAMKKLNGRAEKADIIILNEIGLDPGIDHCSAIDLLERLRSQNKEILSFTSYCGGLPAPEVSTGPLPYKFSWSPLGVLTAVLNDATFQLNKKVYTPDAIRVLKEPFKNLPITNNFELEGIPNRNSLDYSPLYNLPLATTRTLFRGTLRYPGYTNLMSSFRSIGLLNNTDEITLENWGSFIAQTLSLKTQQLINPKSTMHTLRDIVESSHFEGLQDALEWIGLIPTAYPYEPSPMPPLPDGPMKPIEILAYLLSQKLRYEPGERDMVVMSHEVITRPKHGRPNAPEEIHTSQLITYGTSEASAMARTVGIPVAIAALAVLDGQVSLRGVQTPRQPSIYKPVLDALDQYGLGMKETSTRASENTRTVEWEMVDQMRKHNDTLL</sequence>
<dbReference type="Gene3D" id="3.40.50.720">
    <property type="entry name" value="NAD(P)-binding Rossmann-like Domain"/>
    <property type="match status" value="2"/>
</dbReference>
<evidence type="ECO:0000259" key="8">
    <source>
        <dbReference type="SMART" id="SM01002"/>
    </source>
</evidence>
<dbReference type="InterPro" id="IPR051168">
    <property type="entry name" value="AASS"/>
</dbReference>
<dbReference type="Proteomes" id="UP000308652">
    <property type="component" value="Unassembled WGS sequence"/>
</dbReference>
<evidence type="ECO:0000256" key="3">
    <source>
        <dbReference type="ARBA" id="ARBA00022857"/>
    </source>
</evidence>
<keyword evidence="4" id="KW-0560">Oxidoreductase</keyword>
<dbReference type="FunFam" id="3.40.50.720:FF:000072">
    <property type="entry name" value="Saccharopine dehydrogenase [NADP(+), L-glutamate-forming]"/>
    <property type="match status" value="1"/>
</dbReference>
<dbReference type="GO" id="GO:0033512">
    <property type="term" value="P:L-lysine catabolic process to acetyl-CoA via saccharopine"/>
    <property type="evidence" value="ECO:0007669"/>
    <property type="project" value="UniProtKB-UniPathway"/>
</dbReference>
<reference evidence="10 11" key="1">
    <citation type="journal article" date="2019" name="Nat. Ecol. Evol.">
        <title>Megaphylogeny resolves global patterns of mushroom evolution.</title>
        <authorList>
            <person name="Varga T."/>
            <person name="Krizsan K."/>
            <person name="Foldi C."/>
            <person name="Dima B."/>
            <person name="Sanchez-Garcia M."/>
            <person name="Sanchez-Ramirez S."/>
            <person name="Szollosi G.J."/>
            <person name="Szarkandi J.G."/>
            <person name="Papp V."/>
            <person name="Albert L."/>
            <person name="Andreopoulos W."/>
            <person name="Angelini C."/>
            <person name="Antonin V."/>
            <person name="Barry K.W."/>
            <person name="Bougher N.L."/>
            <person name="Buchanan P."/>
            <person name="Buyck B."/>
            <person name="Bense V."/>
            <person name="Catcheside P."/>
            <person name="Chovatia M."/>
            <person name="Cooper J."/>
            <person name="Damon W."/>
            <person name="Desjardin D."/>
            <person name="Finy P."/>
            <person name="Geml J."/>
            <person name="Haridas S."/>
            <person name="Hughes K."/>
            <person name="Justo A."/>
            <person name="Karasinski D."/>
            <person name="Kautmanova I."/>
            <person name="Kiss B."/>
            <person name="Kocsube S."/>
            <person name="Kotiranta H."/>
            <person name="LaButti K.M."/>
            <person name="Lechner B.E."/>
            <person name="Liimatainen K."/>
            <person name="Lipzen A."/>
            <person name="Lukacs Z."/>
            <person name="Mihaltcheva S."/>
            <person name="Morgado L.N."/>
            <person name="Niskanen T."/>
            <person name="Noordeloos M.E."/>
            <person name="Ohm R.A."/>
            <person name="Ortiz-Santana B."/>
            <person name="Ovrebo C."/>
            <person name="Racz N."/>
            <person name="Riley R."/>
            <person name="Savchenko A."/>
            <person name="Shiryaev A."/>
            <person name="Soop K."/>
            <person name="Spirin V."/>
            <person name="Szebenyi C."/>
            <person name="Tomsovsky M."/>
            <person name="Tulloss R.E."/>
            <person name="Uehling J."/>
            <person name="Grigoriev I.V."/>
            <person name="Vagvolgyi C."/>
            <person name="Papp T."/>
            <person name="Martin F.M."/>
            <person name="Miettinen O."/>
            <person name="Hibbett D.S."/>
            <person name="Nagy L.G."/>
        </authorList>
    </citation>
    <scope>NUCLEOTIDE SEQUENCE [LARGE SCALE GENOMIC DNA]</scope>
    <source>
        <strain evidence="10 11">CBS 166.37</strain>
    </source>
</reference>
<evidence type="ECO:0000256" key="2">
    <source>
        <dbReference type="ARBA" id="ARBA00004720"/>
    </source>
</evidence>
<keyword evidence="5" id="KW-0028">Amino-acid biosynthesis</keyword>
<dbReference type="Pfam" id="PF16653">
    <property type="entry name" value="Sacchrp_dh_C"/>
    <property type="match status" value="1"/>
</dbReference>
<keyword evidence="6" id="KW-0511">Multifunctional enzyme</keyword>
<keyword evidence="3" id="KW-0521">NADP</keyword>
<dbReference type="GO" id="GO:0005737">
    <property type="term" value="C:cytoplasm"/>
    <property type="evidence" value="ECO:0007669"/>
    <property type="project" value="TreeGrafter"/>
</dbReference>
<evidence type="ECO:0000256" key="4">
    <source>
        <dbReference type="ARBA" id="ARBA00023002"/>
    </source>
</evidence>
<dbReference type="SMART" id="SM01002">
    <property type="entry name" value="AlaDh_PNT_C"/>
    <property type="match status" value="1"/>
</dbReference>
<organism evidence="10 11">
    <name type="scientific">Crucibulum laeve</name>
    <dbReference type="NCBI Taxonomy" id="68775"/>
    <lineage>
        <taxon>Eukaryota</taxon>
        <taxon>Fungi</taxon>
        <taxon>Dikarya</taxon>
        <taxon>Basidiomycota</taxon>
        <taxon>Agaricomycotina</taxon>
        <taxon>Agaricomycetes</taxon>
        <taxon>Agaricomycetidae</taxon>
        <taxon>Agaricales</taxon>
        <taxon>Agaricineae</taxon>
        <taxon>Nidulariaceae</taxon>
        <taxon>Crucibulum</taxon>
    </lineage>
</organism>
<dbReference type="GO" id="GO:0019878">
    <property type="term" value="P:lysine biosynthetic process via aminoadipic acid"/>
    <property type="evidence" value="ECO:0007669"/>
    <property type="project" value="TreeGrafter"/>
</dbReference>
<gene>
    <name evidence="10" type="ORF">BDQ12DRAFT_687604</name>
</gene>
<comment type="pathway">
    <text evidence="1">Amino-acid degradation; L-lysine degradation via saccharopine pathway; glutaryl-CoA from L-lysine: step 1/6.</text>
</comment>
<dbReference type="PANTHER" id="PTHR11133:SF23">
    <property type="entry name" value="SACCHAROPINE DEHYDROGENASE [NAD(+), L-LYSINE-FORMING]"/>
    <property type="match status" value="1"/>
</dbReference>
<dbReference type="UniPathway" id="UPA00868">
    <property type="reaction ID" value="UER00835"/>
</dbReference>
<comment type="similarity">
    <text evidence="7">In the C-terminal section; belongs to the saccharopine dehydrogenase family.</text>
</comment>
<dbReference type="Pfam" id="PF03435">
    <property type="entry name" value="Sacchrp_dh_NADP"/>
    <property type="match status" value="1"/>
</dbReference>
<evidence type="ECO:0000256" key="6">
    <source>
        <dbReference type="ARBA" id="ARBA00023268"/>
    </source>
</evidence>
<evidence type="ECO:0000313" key="11">
    <source>
        <dbReference type="Proteomes" id="UP000308652"/>
    </source>
</evidence>
<dbReference type="EMBL" id="ML213618">
    <property type="protein sequence ID" value="TFK35818.1"/>
    <property type="molecule type" value="Genomic_DNA"/>
</dbReference>
<dbReference type="SUPFAM" id="SSF55347">
    <property type="entry name" value="Glyceraldehyde-3-phosphate dehydrogenase-like, C-terminal domain"/>
    <property type="match status" value="1"/>
</dbReference>
<dbReference type="OrthoDB" id="10059875at2759"/>
<dbReference type="InterPro" id="IPR005097">
    <property type="entry name" value="Sacchrp_dh_NADP-bd"/>
</dbReference>
<protein>
    <submittedName>
        <fullName evidence="10">Saccharopine dehydrogenase-domain-containing protein</fullName>
    </submittedName>
</protein>
<dbReference type="InterPro" id="IPR032095">
    <property type="entry name" value="Sacchrp_dh-like_C"/>
</dbReference>
<feature type="domain" description="Alanine dehydrogenase/pyridine nucleotide transhydrogenase NAD(H)-binding" evidence="8">
    <location>
        <begin position="216"/>
        <end position="410"/>
    </location>
</feature>
<evidence type="ECO:0000256" key="5">
    <source>
        <dbReference type="ARBA" id="ARBA00023154"/>
    </source>
</evidence>
<dbReference type="CDD" id="cd12189">
    <property type="entry name" value="LKR_SDH_like"/>
    <property type="match status" value="1"/>
</dbReference>
<evidence type="ECO:0000259" key="9">
    <source>
        <dbReference type="SMART" id="SM01003"/>
    </source>
</evidence>
<dbReference type="SUPFAM" id="SSF52283">
    <property type="entry name" value="Formate/glycerate dehydrogenase catalytic domain-like"/>
    <property type="match status" value="1"/>
</dbReference>
<evidence type="ECO:0000256" key="1">
    <source>
        <dbReference type="ARBA" id="ARBA00004682"/>
    </source>
</evidence>
<dbReference type="Gene3D" id="1.10.1870.10">
    <property type="entry name" value="Domain 3, Saccharopine reductase"/>
    <property type="match status" value="1"/>
</dbReference>
<dbReference type="SUPFAM" id="SSF51735">
    <property type="entry name" value="NAD(P)-binding Rossmann-fold domains"/>
    <property type="match status" value="1"/>
</dbReference>
<evidence type="ECO:0000313" key="10">
    <source>
        <dbReference type="EMBL" id="TFK35818.1"/>
    </source>
</evidence>
<dbReference type="AlphaFoldDB" id="A0A5C3LV47"/>
<accession>A0A5C3LV47</accession>
<dbReference type="GO" id="GO:0004753">
    <property type="term" value="F:saccharopine dehydrogenase activity"/>
    <property type="evidence" value="ECO:0007669"/>
    <property type="project" value="TreeGrafter"/>
</dbReference>
<dbReference type="InterPro" id="IPR007886">
    <property type="entry name" value="AlaDH/PNT_N"/>
</dbReference>
<dbReference type="InterPro" id="IPR036291">
    <property type="entry name" value="NAD(P)-bd_dom_sf"/>
</dbReference>
<feature type="domain" description="Alanine dehydrogenase/pyridine nucleotide transhydrogenase N-terminal" evidence="9">
    <location>
        <begin position="22"/>
        <end position="179"/>
    </location>
</feature>
<keyword evidence="5" id="KW-0457">Lysine biosynthesis</keyword>
<evidence type="ECO:0000256" key="7">
    <source>
        <dbReference type="ARBA" id="ARBA00025744"/>
    </source>
</evidence>
<dbReference type="SMART" id="SM01003">
    <property type="entry name" value="AlaDh_PNT_N"/>
    <property type="match status" value="1"/>
</dbReference>
<comment type="pathway">
    <text evidence="2">Amino-acid degradation; L-lysine degradation via saccharopine pathway; glutaryl-CoA from L-lysine: step 2/6.</text>
</comment>
<dbReference type="Pfam" id="PF05222">
    <property type="entry name" value="AlaDh_PNT_N"/>
    <property type="match status" value="1"/>
</dbReference>
<keyword evidence="11" id="KW-1185">Reference proteome</keyword>
<dbReference type="InterPro" id="IPR007698">
    <property type="entry name" value="AlaDH/PNT_NAD(H)-bd"/>
</dbReference>
<dbReference type="Gene3D" id="3.30.360.10">
    <property type="entry name" value="Dihydrodipicolinate Reductase, domain 2"/>
    <property type="match status" value="1"/>
</dbReference>
<proteinExistence type="inferred from homology"/>
<dbReference type="PANTHER" id="PTHR11133">
    <property type="entry name" value="SACCHAROPINE DEHYDROGENASE"/>
    <property type="match status" value="1"/>
</dbReference>